<proteinExistence type="inferred from homology"/>
<evidence type="ECO:0000313" key="2">
    <source>
        <dbReference type="EMBL" id="MFD2113776.1"/>
    </source>
</evidence>
<comment type="caution">
    <text evidence="2">The sequence shown here is derived from an EMBL/GenBank/DDBJ whole genome shotgun (WGS) entry which is preliminary data.</text>
</comment>
<reference evidence="3" key="1">
    <citation type="journal article" date="2019" name="Int. J. Syst. Evol. Microbiol.">
        <title>The Global Catalogue of Microorganisms (GCM) 10K type strain sequencing project: providing services to taxonomists for standard genome sequencing and annotation.</title>
        <authorList>
            <consortium name="The Broad Institute Genomics Platform"/>
            <consortium name="The Broad Institute Genome Sequencing Center for Infectious Disease"/>
            <person name="Wu L."/>
            <person name="Ma J."/>
        </authorList>
    </citation>
    <scope>NUCLEOTIDE SEQUENCE [LARGE SCALE GENOMIC DNA]</scope>
    <source>
        <strain evidence="3">KACC 12597</strain>
    </source>
</reference>
<keyword evidence="3" id="KW-1185">Reference proteome</keyword>
<dbReference type="SUPFAM" id="SSF54913">
    <property type="entry name" value="GlnB-like"/>
    <property type="match status" value="1"/>
</dbReference>
<dbReference type="SMART" id="SM00938">
    <property type="entry name" value="P-II"/>
    <property type="match status" value="1"/>
</dbReference>
<dbReference type="EMBL" id="JBHUHX010000058">
    <property type="protein sequence ID" value="MFD2113776.1"/>
    <property type="molecule type" value="Genomic_DNA"/>
</dbReference>
<dbReference type="PROSITE" id="PS51343">
    <property type="entry name" value="PII_GLNB_DOM"/>
    <property type="match status" value="1"/>
</dbReference>
<comment type="similarity">
    <text evidence="1">Belongs to the P(II) protein family.</text>
</comment>
<organism evidence="2 3">
    <name type="scientific">Thiorhodococcus fuscus</name>
    <dbReference type="NCBI Taxonomy" id="527200"/>
    <lineage>
        <taxon>Bacteria</taxon>
        <taxon>Pseudomonadati</taxon>
        <taxon>Pseudomonadota</taxon>
        <taxon>Gammaproteobacteria</taxon>
        <taxon>Chromatiales</taxon>
        <taxon>Chromatiaceae</taxon>
        <taxon>Thiorhodococcus</taxon>
    </lineage>
</organism>
<dbReference type="InterPro" id="IPR002187">
    <property type="entry name" value="N-reg_PII"/>
</dbReference>
<dbReference type="Pfam" id="PF00543">
    <property type="entry name" value="P-II"/>
    <property type="match status" value="1"/>
</dbReference>
<dbReference type="RefSeq" id="WP_386028611.1">
    <property type="nucleotide sequence ID" value="NZ_JBHUHX010000058.1"/>
</dbReference>
<dbReference type="PROSITE" id="PS00638">
    <property type="entry name" value="PII_GLNB_CTER"/>
    <property type="match status" value="1"/>
</dbReference>
<dbReference type="InterPro" id="IPR011322">
    <property type="entry name" value="N-reg_PII-like_a/b"/>
</dbReference>
<dbReference type="PRINTS" id="PR00340">
    <property type="entry name" value="PIIGLNB"/>
</dbReference>
<evidence type="ECO:0000256" key="1">
    <source>
        <dbReference type="RuleBase" id="RU003936"/>
    </source>
</evidence>
<dbReference type="Gene3D" id="3.30.70.120">
    <property type="match status" value="1"/>
</dbReference>
<sequence length="123" mass="13380">MKEIIAIIRPKKVAATKAALEELGFPCFTAVPATGRGKQRGIANEVSCELPTELQGQGRSRGMKYIPKRLLSIVVGDTDVQPVVQAIIQVNRTEQIGDGRVFVCPIDDAVRVRTKETGEHAIL</sequence>
<gene>
    <name evidence="2" type="ORF">ACFSJC_18155</name>
</gene>
<dbReference type="PANTHER" id="PTHR30115">
    <property type="entry name" value="NITROGEN REGULATORY PROTEIN P-II"/>
    <property type="match status" value="1"/>
</dbReference>
<protein>
    <submittedName>
        <fullName evidence="2">P-II family nitrogen regulator</fullName>
    </submittedName>
</protein>
<dbReference type="InterPro" id="IPR017918">
    <property type="entry name" value="N-reg_PII_CS"/>
</dbReference>
<accession>A0ABW4YDJ9</accession>
<name>A0ABW4YDJ9_9GAMM</name>
<evidence type="ECO:0000313" key="3">
    <source>
        <dbReference type="Proteomes" id="UP001597337"/>
    </source>
</evidence>
<dbReference type="InterPro" id="IPR015867">
    <property type="entry name" value="N-reg_PII/ATP_PRibTrfase_C"/>
</dbReference>
<dbReference type="PANTHER" id="PTHR30115:SF11">
    <property type="entry name" value="NITROGEN REGULATORY PROTEIN P-II HOMOLOG"/>
    <property type="match status" value="1"/>
</dbReference>
<dbReference type="Proteomes" id="UP001597337">
    <property type="component" value="Unassembled WGS sequence"/>
</dbReference>